<evidence type="ECO:0000313" key="2">
    <source>
        <dbReference type="EMBL" id="QEN06013.1"/>
    </source>
</evidence>
<dbReference type="InterPro" id="IPR037522">
    <property type="entry name" value="HD_GYP_dom"/>
</dbReference>
<dbReference type="OrthoDB" id="9781505at2"/>
<dbReference type="SUPFAM" id="SSF109604">
    <property type="entry name" value="HD-domain/PDEase-like"/>
    <property type="match status" value="1"/>
</dbReference>
<reference evidence="2 3" key="2">
    <citation type="submission" date="2019-09" db="EMBL/GenBank/DDBJ databases">
        <title>Complete Genome Sequence and Methylome Analysis of free living Spirochaetas.</title>
        <authorList>
            <person name="Leshcheva N."/>
            <person name="Mikheeva N."/>
        </authorList>
    </citation>
    <scope>NUCLEOTIDE SEQUENCE [LARGE SCALE GENOMIC DNA]</scope>
    <source>
        <strain evidence="2 3">P</strain>
    </source>
</reference>
<reference evidence="2 3" key="1">
    <citation type="submission" date="2019-02" db="EMBL/GenBank/DDBJ databases">
        <authorList>
            <person name="Fomenkov A."/>
            <person name="Dubinina G."/>
            <person name="Grabovich M."/>
            <person name="Vincze T."/>
            <person name="Roberts R.J."/>
        </authorList>
    </citation>
    <scope>NUCLEOTIDE SEQUENCE [LARGE SCALE GENOMIC DNA]</scope>
    <source>
        <strain evidence="2 3">P</strain>
    </source>
</reference>
<evidence type="ECO:0000259" key="1">
    <source>
        <dbReference type="PROSITE" id="PS51832"/>
    </source>
</evidence>
<dbReference type="InterPro" id="IPR003607">
    <property type="entry name" value="HD/PDEase_dom"/>
</dbReference>
<dbReference type="PANTHER" id="PTHR43155:SF2">
    <property type="entry name" value="CYCLIC DI-GMP PHOSPHODIESTERASE PA4108"/>
    <property type="match status" value="1"/>
</dbReference>
<dbReference type="CDD" id="cd00077">
    <property type="entry name" value="HDc"/>
    <property type="match status" value="1"/>
</dbReference>
<sequence>MKNNYNVEYDILLSKVHRWGELIRFGGTLLIDDIEEDVQNSLYLIQNQRDQFVSKVFSKKNLDDIKKYEIEAVNICILSLIVGVDLNLPHGDLIDLGVAALLKDLGMNRVPKEILYKSGQLSEDEIAEIRKHPIYSSQILEDLGFTKKIIDIVLDHHERWDGKGYPRGKSQDEINYLSRILSVLDGYISMREDRPYRESLHGYDAIKSIIGDNGQRYDPSILNIAVKSIGIYPIGSYVALNDASICQVVAINKSTPLKPIVKVIVNKNGTESKSNQLIDISDNNSFFIVKSVLES</sequence>
<dbReference type="PANTHER" id="PTHR43155">
    <property type="entry name" value="CYCLIC DI-GMP PHOSPHODIESTERASE PA4108-RELATED"/>
    <property type="match status" value="1"/>
</dbReference>
<protein>
    <submittedName>
        <fullName evidence="2">HD-GYP domain-containing protein</fullName>
    </submittedName>
</protein>
<dbReference type="EMBL" id="CP035807">
    <property type="protein sequence ID" value="QEN06013.1"/>
    <property type="molecule type" value="Genomic_DNA"/>
</dbReference>
<dbReference type="Proteomes" id="UP000323824">
    <property type="component" value="Chromosome"/>
</dbReference>
<dbReference type="AlphaFoldDB" id="A0A5C1QD15"/>
<name>A0A5C1QD15_9SPIO</name>
<evidence type="ECO:0000313" key="3">
    <source>
        <dbReference type="Proteomes" id="UP000323824"/>
    </source>
</evidence>
<dbReference type="Pfam" id="PF13487">
    <property type="entry name" value="HD_5"/>
    <property type="match status" value="1"/>
</dbReference>
<organism evidence="2 3">
    <name type="scientific">Thiospirochaeta perfilievii</name>
    <dbReference type="NCBI Taxonomy" id="252967"/>
    <lineage>
        <taxon>Bacteria</taxon>
        <taxon>Pseudomonadati</taxon>
        <taxon>Spirochaetota</taxon>
        <taxon>Spirochaetia</taxon>
        <taxon>Spirochaetales</taxon>
        <taxon>Spirochaetaceae</taxon>
        <taxon>Thiospirochaeta</taxon>
    </lineage>
</organism>
<gene>
    <name evidence="2" type="ORF">EW093_15350</name>
</gene>
<dbReference type="Gene3D" id="1.10.3210.10">
    <property type="entry name" value="Hypothetical protein af1432"/>
    <property type="match status" value="1"/>
</dbReference>
<dbReference type="KEGG" id="sper:EW093_15350"/>
<proteinExistence type="predicted"/>
<dbReference type="PROSITE" id="PS51832">
    <property type="entry name" value="HD_GYP"/>
    <property type="match status" value="1"/>
</dbReference>
<dbReference type="RefSeq" id="WP_149569247.1">
    <property type="nucleotide sequence ID" value="NZ_CP035807.1"/>
</dbReference>
<feature type="domain" description="HD-GYP" evidence="1">
    <location>
        <begin position="45"/>
        <end position="241"/>
    </location>
</feature>
<keyword evidence="3" id="KW-1185">Reference proteome</keyword>
<accession>A0A5C1QD15</accession>